<evidence type="ECO:0000313" key="2">
    <source>
        <dbReference type="Ensembl" id="ENSATEP00000003478.3"/>
    </source>
</evidence>
<evidence type="ECO:0000313" key="3">
    <source>
        <dbReference type="Proteomes" id="UP000265040"/>
    </source>
</evidence>
<dbReference type="AlphaFoldDB" id="A0A3Q1HEZ4"/>
<dbReference type="GeneTree" id="ENSGT01120000272112"/>
<dbReference type="Ensembl" id="ENSATET00000003508.3">
    <property type="protein sequence ID" value="ENSATEP00000003478.3"/>
    <property type="gene ID" value="ENSATEG00000002441.3"/>
</dbReference>
<accession>A0A3Q1HEZ4</accession>
<protein>
    <submittedName>
        <fullName evidence="2">Uncharacterized protein</fullName>
    </submittedName>
</protein>
<sequence>MAHQTEKRNGKEKDRRIGHCLLCQKPQEVLSAHLARVCMKDSTKEEREAELKRAKKSTKSWTRQGRNWDYRQICSIVMDRASRMALVRHLQERDFFISYTPEEADGVVLEQQPGPGAAVAKGEPTVASGTTMDAVEDSPWSDHDEENDASEAPTYQEAASASWGRARCNMQQTGLYEKFNSDNPLLVEFKKYLVNHMEVPNCQQEVDNVSRMLRYIQPTGEEIDMDFLRKGTEAKDYIESLKGAKLLPPTILNYINNMIHFVQFLATRNIDDMEFYTRCDSYISLLHTLRKPVSKAINKVTCKTRYQRFLGSPKSVRDCQKLLSVAKNDMLRIFANLQEGRFVGSDEKTLYRYYCEAILILGHFQRPAALQGMTVSEWLNKTHVNGRVCVAVGQHKTSSVEIATFALTTEESA</sequence>
<evidence type="ECO:0000256" key="1">
    <source>
        <dbReference type="SAM" id="MobiDB-lite"/>
    </source>
</evidence>
<dbReference type="PANTHER" id="PTHR47306:SF2">
    <property type="entry name" value="CORE-BINDING (CB) DOMAIN-CONTAINING PROTEIN"/>
    <property type="match status" value="1"/>
</dbReference>
<feature type="region of interest" description="Disordered" evidence="1">
    <location>
        <begin position="115"/>
        <end position="156"/>
    </location>
</feature>
<reference evidence="2" key="1">
    <citation type="submission" date="2021-04" db="EMBL/GenBank/DDBJ databases">
        <authorList>
            <consortium name="Wellcome Sanger Institute Data Sharing"/>
        </authorList>
    </citation>
    <scope>NUCLEOTIDE SEQUENCE [LARGE SCALE GENOMIC DNA]</scope>
</reference>
<dbReference type="Proteomes" id="UP000265040">
    <property type="component" value="Chromosome 18"/>
</dbReference>
<organism evidence="2 3">
    <name type="scientific">Anabas testudineus</name>
    <name type="common">Climbing perch</name>
    <name type="synonym">Anthias testudineus</name>
    <dbReference type="NCBI Taxonomy" id="64144"/>
    <lineage>
        <taxon>Eukaryota</taxon>
        <taxon>Metazoa</taxon>
        <taxon>Chordata</taxon>
        <taxon>Craniata</taxon>
        <taxon>Vertebrata</taxon>
        <taxon>Euteleostomi</taxon>
        <taxon>Actinopterygii</taxon>
        <taxon>Neopterygii</taxon>
        <taxon>Teleostei</taxon>
        <taxon>Neoteleostei</taxon>
        <taxon>Acanthomorphata</taxon>
        <taxon>Anabantaria</taxon>
        <taxon>Anabantiformes</taxon>
        <taxon>Anabantoidei</taxon>
        <taxon>Anabantidae</taxon>
        <taxon>Anabas</taxon>
    </lineage>
</organism>
<dbReference type="PANTHER" id="PTHR47306">
    <property type="entry name" value="SI:CH211-178J18.4-RELATED"/>
    <property type="match status" value="1"/>
</dbReference>
<keyword evidence="3" id="KW-1185">Reference proteome</keyword>
<reference evidence="2" key="3">
    <citation type="submission" date="2025-09" db="UniProtKB">
        <authorList>
            <consortium name="Ensembl"/>
        </authorList>
    </citation>
    <scope>IDENTIFICATION</scope>
</reference>
<name>A0A3Q1HEZ4_ANATE</name>
<proteinExistence type="predicted"/>
<reference evidence="2" key="2">
    <citation type="submission" date="2025-08" db="UniProtKB">
        <authorList>
            <consortium name="Ensembl"/>
        </authorList>
    </citation>
    <scope>IDENTIFICATION</scope>
</reference>